<evidence type="ECO:0000313" key="2">
    <source>
        <dbReference type="EMBL" id="KAK3000605.1"/>
    </source>
</evidence>
<reference evidence="2" key="1">
    <citation type="submission" date="2022-12" db="EMBL/GenBank/DDBJ databases">
        <title>Draft genome assemblies for two species of Escallonia (Escalloniales).</title>
        <authorList>
            <person name="Chanderbali A."/>
            <person name="Dervinis C."/>
            <person name="Anghel I."/>
            <person name="Soltis D."/>
            <person name="Soltis P."/>
            <person name="Zapata F."/>
        </authorList>
    </citation>
    <scope>NUCLEOTIDE SEQUENCE</scope>
    <source>
        <strain evidence="2">UCBG64.0493</strain>
        <tissue evidence="2">Leaf</tissue>
    </source>
</reference>
<dbReference type="EMBL" id="JAVXUP010002972">
    <property type="protein sequence ID" value="KAK3000605.1"/>
    <property type="molecule type" value="Genomic_DNA"/>
</dbReference>
<evidence type="ECO:0000259" key="1">
    <source>
        <dbReference type="Pfam" id="PF00195"/>
    </source>
</evidence>
<evidence type="ECO:0000313" key="3">
    <source>
        <dbReference type="Proteomes" id="UP001188597"/>
    </source>
</evidence>
<dbReference type="SUPFAM" id="SSF53901">
    <property type="entry name" value="Thiolase-like"/>
    <property type="match status" value="1"/>
</dbReference>
<dbReference type="InterPro" id="IPR001099">
    <property type="entry name" value="Chalcone/stilbene_synt_N"/>
</dbReference>
<accession>A0AA88V573</accession>
<proteinExistence type="predicted"/>
<comment type="caution">
    <text evidence="2">The sequence shown here is derived from an EMBL/GenBank/DDBJ whole genome shotgun (WGS) entry which is preliminary data.</text>
</comment>
<dbReference type="AlphaFoldDB" id="A0AA88V573"/>
<name>A0AA88V573_9ASTE</name>
<dbReference type="GO" id="GO:0016746">
    <property type="term" value="F:acyltransferase activity"/>
    <property type="evidence" value="ECO:0007669"/>
    <property type="project" value="InterPro"/>
</dbReference>
<dbReference type="Pfam" id="PF00195">
    <property type="entry name" value="Chal_sti_synt_N"/>
    <property type="match status" value="1"/>
</dbReference>
<feature type="domain" description="Chalcone/stilbene synthase N-terminal" evidence="1">
    <location>
        <begin position="1"/>
        <end position="33"/>
    </location>
</feature>
<organism evidence="2 3">
    <name type="scientific">Escallonia herrerae</name>
    <dbReference type="NCBI Taxonomy" id="1293975"/>
    <lineage>
        <taxon>Eukaryota</taxon>
        <taxon>Viridiplantae</taxon>
        <taxon>Streptophyta</taxon>
        <taxon>Embryophyta</taxon>
        <taxon>Tracheophyta</taxon>
        <taxon>Spermatophyta</taxon>
        <taxon>Magnoliopsida</taxon>
        <taxon>eudicotyledons</taxon>
        <taxon>Gunneridae</taxon>
        <taxon>Pentapetalae</taxon>
        <taxon>asterids</taxon>
        <taxon>campanulids</taxon>
        <taxon>Escalloniales</taxon>
        <taxon>Escalloniaceae</taxon>
        <taxon>Escallonia</taxon>
    </lineage>
</organism>
<dbReference type="Gene3D" id="3.40.47.10">
    <property type="match status" value="1"/>
</dbReference>
<sequence length="105" mass="11963">MIYQQGCFAGGTVLRLAKDLAENNISACVLVVYGIYHFGLFCSNESMQSLEELQALHSSNVHQTTFLILGALGIRRLRVHKDRRESFRYRRLLRHSCEFVGDGTQ</sequence>
<gene>
    <name evidence="2" type="ORF">RJ639_022126</name>
</gene>
<protein>
    <recommendedName>
        <fullName evidence="1">Chalcone/stilbene synthase N-terminal domain-containing protein</fullName>
    </recommendedName>
</protein>
<dbReference type="InterPro" id="IPR016039">
    <property type="entry name" value="Thiolase-like"/>
</dbReference>
<dbReference type="Proteomes" id="UP001188597">
    <property type="component" value="Unassembled WGS sequence"/>
</dbReference>
<keyword evidence="3" id="KW-1185">Reference proteome</keyword>